<evidence type="ECO:0000256" key="2">
    <source>
        <dbReference type="RuleBase" id="RU367034"/>
    </source>
</evidence>
<dbReference type="InterPro" id="IPR003124">
    <property type="entry name" value="WH2_dom"/>
</dbReference>
<dbReference type="GO" id="GO:0005856">
    <property type="term" value="C:cytoskeleton"/>
    <property type="evidence" value="ECO:0007669"/>
    <property type="project" value="UniProtKB-SubCell"/>
</dbReference>
<keyword evidence="2" id="KW-0963">Cytoplasm</keyword>
<evidence type="ECO:0000313" key="6">
    <source>
        <dbReference type="Proteomes" id="UP001420932"/>
    </source>
</evidence>
<reference evidence="5 6" key="1">
    <citation type="submission" date="2024-01" db="EMBL/GenBank/DDBJ databases">
        <title>Genome assemblies of Stephania.</title>
        <authorList>
            <person name="Yang L."/>
        </authorList>
    </citation>
    <scope>NUCLEOTIDE SEQUENCE [LARGE SCALE GENOMIC DNA]</scope>
    <source>
        <strain evidence="5">YNDBR</strain>
        <tissue evidence="5">Leaf</tissue>
    </source>
</reference>
<feature type="domain" description="WH2" evidence="4">
    <location>
        <begin position="1192"/>
        <end position="1210"/>
    </location>
</feature>
<dbReference type="Gene3D" id="6.10.280.150">
    <property type="match status" value="2"/>
</dbReference>
<feature type="compositionally biased region" description="Polar residues" evidence="3">
    <location>
        <begin position="419"/>
        <end position="433"/>
    </location>
</feature>
<comment type="similarity">
    <text evidence="1 2">Belongs to the SCAR/WAVE family.</text>
</comment>
<dbReference type="GO" id="GO:0030036">
    <property type="term" value="P:actin cytoskeleton organization"/>
    <property type="evidence" value="ECO:0007669"/>
    <property type="project" value="UniProtKB-UniRule"/>
</dbReference>
<name>A0AAP0LCH6_9MAGN</name>
<comment type="function">
    <text evidence="2">Involved in regulation of actin and microtubule organization. Part of a WAVE complex that activates the Arp2/3 complex.</text>
</comment>
<proteinExistence type="inferred from homology"/>
<dbReference type="PANTHER" id="PTHR12902:SF1">
    <property type="entry name" value="WISKOTT-ALDRICH SYNDROME PROTEIN FAMILY MEMBER"/>
    <property type="match status" value="1"/>
</dbReference>
<dbReference type="GO" id="GO:0034237">
    <property type="term" value="F:protein kinase A regulatory subunit binding"/>
    <property type="evidence" value="ECO:0007669"/>
    <property type="project" value="TreeGrafter"/>
</dbReference>
<keyword evidence="2" id="KW-0206">Cytoskeleton</keyword>
<feature type="region of interest" description="Disordered" evidence="3">
    <location>
        <begin position="412"/>
        <end position="433"/>
    </location>
</feature>
<keyword evidence="6" id="KW-1185">Reference proteome</keyword>
<keyword evidence="2" id="KW-0009">Actin-binding</keyword>
<evidence type="ECO:0000256" key="3">
    <source>
        <dbReference type="SAM" id="MobiDB-lite"/>
    </source>
</evidence>
<evidence type="ECO:0000313" key="5">
    <source>
        <dbReference type="EMBL" id="KAK9168005.1"/>
    </source>
</evidence>
<dbReference type="InterPro" id="IPR028288">
    <property type="entry name" value="SCAR/WAVE_fam"/>
</dbReference>
<dbReference type="Proteomes" id="UP001420932">
    <property type="component" value="Unassembled WGS sequence"/>
</dbReference>
<organism evidence="5 6">
    <name type="scientific">Stephania yunnanensis</name>
    <dbReference type="NCBI Taxonomy" id="152371"/>
    <lineage>
        <taxon>Eukaryota</taxon>
        <taxon>Viridiplantae</taxon>
        <taxon>Streptophyta</taxon>
        <taxon>Embryophyta</taxon>
        <taxon>Tracheophyta</taxon>
        <taxon>Spermatophyta</taxon>
        <taxon>Magnoliopsida</taxon>
        <taxon>Ranunculales</taxon>
        <taxon>Menispermaceae</taxon>
        <taxon>Menispermoideae</taxon>
        <taxon>Cissampelideae</taxon>
        <taxon>Stephania</taxon>
    </lineage>
</organism>
<dbReference type="GO" id="GO:2000601">
    <property type="term" value="P:positive regulation of Arp2/3 complex-mediated actin nucleation"/>
    <property type="evidence" value="ECO:0007669"/>
    <property type="project" value="TreeGrafter"/>
</dbReference>
<dbReference type="GO" id="GO:0003779">
    <property type="term" value="F:actin binding"/>
    <property type="evidence" value="ECO:0007669"/>
    <property type="project" value="UniProtKB-UniRule"/>
</dbReference>
<evidence type="ECO:0000256" key="1">
    <source>
        <dbReference type="ARBA" id="ARBA00006993"/>
    </source>
</evidence>
<sequence>MVTATRGHGLTIRVQQLEVEFPSVEKAILSQTSHTTFIKNAGSEWHPNLEMNQNLVTRGDLPRFIMDSYEECRGPPRLFLLDKLHDLFLEESGQTEDKNVHKHHVKLKRRLSNRSLVDSTTRKSYMERILDGNLPNGTAVSGNVSHSLQAKKDHSSGELVPEIHEIYTKSPANKLALEDWGEVPSPTKERNVQERSLDKLDDEFIKEGISEELPKSTHDIELEDTLSTICDAEDQKELVVNGERKIEVSADGYKSDDVTSEIENYMDALNTMESEIETDTESRPRNGHGFIIEKKWMNSNINEEHREIQVQFSDNHSIGSSLASDDGTHSLIKERLSSSHSYSNVLPDSLLPDGDAEGNVCSSTEKFPAETVDLPVEKNSDNMFVSGSGISMHAVPNGTWNEVPEISSYASEYEEKTANSDVPESTSAPSNVSEACTGDVQLVGPYSSPITSDIHQSVSEASLSNVAERHENRSADVLDLPSLEGDDMLSVRSHEERALEMLKCGKPDASYDAAAQLSSSLDLADEKVDANYDTYEEFLHGCNAENGSVENLAEDKHDLPDSVAHSVDYCLTDQESDACSVGRSVPEHIQDYPIQSDCNDRRSSSVAEISNDLQNGKPLECLATVLGSPEEKQFIETADEVPHLQLDLAEVGTDNAEIESLDEKPADNVLDSVIQDGSALDQVHLKYVDAARNNDLSLDFSNRSDLSYSTDTELAAENPSELCNLATGAIRAVEDKDTLLNHVLTDFSSAEYKQIEENDFSQLNPTERIAENTEAEDQSAVFSSEENLVLSYQESDLLPGSPIINNMHDELLAEERDMHSHSGDGSQLLSSALDGKQETKLKQSLSVGTENCVSLSTHLLPEPAVLGMSSDQHVGSHQVGGSFKSSYKGQEQKEFPDLWIASQEASVLDAPPLPPLPPLQWRMGKFQQNSLLSRGLMPQQSSNPFSAAPTVTADAIAQHGSPTSGGEHLHYSNPFLPSIIAPHNEKTQNVPQESQRETMLPGMNLVSSLVQDLECEKNQHNYQVLEPTAAQHQNSFLAQENVRAQHVSSDVGDELLQASSSNVRNSSLVSEIELERATSPRSPMWQEEEKIGQGYEISGGDIVHHTNSSAPATLGNEYSRYVSNGSNGEYAFQSDLSADSSALENGKPNGSLKAWLARPRDPLIEAVASHNKSNLRKVTERVRPEISPKVEERDSLLEQIRTKSFNLRPATAARPSIQGPKTNLKVVAILEKANAIRQALAGSDDEDDDEDNWSDS</sequence>
<dbReference type="AlphaFoldDB" id="A0AAP0LCH6"/>
<comment type="caution">
    <text evidence="5">The sequence shown here is derived from an EMBL/GenBank/DDBJ whole genome shotgun (WGS) entry which is preliminary data.</text>
</comment>
<accession>A0AAP0LCH6</accession>
<dbReference type="PROSITE" id="PS51082">
    <property type="entry name" value="WH2"/>
    <property type="match status" value="1"/>
</dbReference>
<protein>
    <recommendedName>
        <fullName evidence="2">Protein SCAR</fullName>
    </recommendedName>
    <alternativeName>
        <fullName evidence="2">Protein WAVE</fullName>
    </alternativeName>
</protein>
<dbReference type="EMBL" id="JBBNAF010000001">
    <property type="protein sequence ID" value="KAK9168005.1"/>
    <property type="molecule type" value="Genomic_DNA"/>
</dbReference>
<evidence type="ECO:0000259" key="4">
    <source>
        <dbReference type="PROSITE" id="PS51082"/>
    </source>
</evidence>
<dbReference type="PANTHER" id="PTHR12902">
    <property type="entry name" value="WASP-1"/>
    <property type="match status" value="1"/>
</dbReference>
<dbReference type="GO" id="GO:0071933">
    <property type="term" value="F:Arp2/3 complex binding"/>
    <property type="evidence" value="ECO:0007669"/>
    <property type="project" value="TreeGrafter"/>
</dbReference>
<gene>
    <name evidence="5" type="ORF">Syun_000145</name>
</gene>
<comment type="subcellular location">
    <subcellularLocation>
        <location evidence="2">Cytoplasm</location>
        <location evidence="2">Cytoskeleton</location>
    </subcellularLocation>
</comment>